<protein>
    <recommendedName>
        <fullName evidence="2">Helix-turn-helix domain-containing protein</fullName>
    </recommendedName>
</protein>
<accession>A0AAU2JKV7</accession>
<dbReference type="InterPro" id="IPR036388">
    <property type="entry name" value="WH-like_DNA-bd_sf"/>
</dbReference>
<gene>
    <name evidence="1" type="ORF">OG327_04210</name>
</gene>
<dbReference type="InterPro" id="IPR036390">
    <property type="entry name" value="WH_DNA-bd_sf"/>
</dbReference>
<dbReference type="Gene3D" id="1.10.10.10">
    <property type="entry name" value="Winged helix-like DNA-binding domain superfamily/Winged helix DNA-binding domain"/>
    <property type="match status" value="1"/>
</dbReference>
<dbReference type="AlphaFoldDB" id="A0AAU2JKV7"/>
<sequence>MNAAPAVTIPAQRITPAQREGVVRALVTRFPASWLTRFTGDTIRVATLADDYGRPARGETARRGCFAADKTLADQLNLHPVTVQSAFAELEDRKNDGAGAVVYSTGSRRATKTRWVKPIGEDEKCATVSSHALTALSANRFTVYAYIRTQNDFEAEPSAKEITRSLEITRETVRQALLALLAEGWVSKTQEGGGRGRETRYQAHDVPVFRMTQLPLFPQPRRVKVEPQEPEDETLDPTTDPGQVALFDLSACSRNPLDSTVGNPLGPAVGNPLDSAAQNMPSFDQALSEQAREVSCGSARRALPVVAREAPLDNPPVVEAAPVVAAPAAASPEPQESTPRTRTSTISTTAWRVMRRLPLKLSSGQYGLAAKAIERAVAEVGGDVERITNRVHRNLAGEDVRAPYGWLITRGLRNDPCPAPDCERGFVWGSGEPCRICEERFADRRGTPLIFRDRATAIYEVTWTCTQCERPGPGEVPADGVCDRCCPGAVAPSHYFPADVQGRTVAVRAGFRHKAAPEAEHAAQAVAREQKRARRRALDEQRRAGILR</sequence>
<dbReference type="SUPFAM" id="SSF46785">
    <property type="entry name" value="Winged helix' DNA-binding domain"/>
    <property type="match status" value="1"/>
</dbReference>
<evidence type="ECO:0008006" key="2">
    <source>
        <dbReference type="Google" id="ProtNLM"/>
    </source>
</evidence>
<proteinExistence type="predicted"/>
<name>A0AAU2JKV7_9ACTN</name>
<reference evidence="1" key="1">
    <citation type="submission" date="2022-10" db="EMBL/GenBank/DDBJ databases">
        <title>The complete genomes of actinobacterial strains from the NBC collection.</title>
        <authorList>
            <person name="Joergensen T.S."/>
            <person name="Alvarez Arevalo M."/>
            <person name="Sterndorff E.B."/>
            <person name="Faurdal D."/>
            <person name="Vuksanovic O."/>
            <person name="Mourched A.-S."/>
            <person name="Charusanti P."/>
            <person name="Shaw S."/>
            <person name="Blin K."/>
            <person name="Weber T."/>
        </authorList>
    </citation>
    <scope>NUCLEOTIDE SEQUENCE</scope>
    <source>
        <strain evidence="1">NBC_00049</strain>
    </source>
</reference>
<organism evidence="1">
    <name type="scientific">Streptomyces sp. NBC_00049</name>
    <dbReference type="NCBI Taxonomy" id="2903617"/>
    <lineage>
        <taxon>Bacteria</taxon>
        <taxon>Bacillati</taxon>
        <taxon>Actinomycetota</taxon>
        <taxon>Actinomycetes</taxon>
        <taxon>Kitasatosporales</taxon>
        <taxon>Streptomycetaceae</taxon>
        <taxon>Streptomyces</taxon>
    </lineage>
</organism>
<dbReference type="EMBL" id="CP108264">
    <property type="protein sequence ID" value="WTU72607.1"/>
    <property type="molecule type" value="Genomic_DNA"/>
</dbReference>
<evidence type="ECO:0000313" key="1">
    <source>
        <dbReference type="EMBL" id="WTU72607.1"/>
    </source>
</evidence>